<feature type="domain" description="FMN-binding" evidence="8">
    <location>
        <begin position="87"/>
        <end position="168"/>
    </location>
</feature>
<evidence type="ECO:0000256" key="6">
    <source>
        <dbReference type="HAMAP-Rule" id="MF_00479"/>
    </source>
</evidence>
<evidence type="ECO:0000256" key="2">
    <source>
        <dbReference type="ARBA" id="ARBA00022553"/>
    </source>
</evidence>
<dbReference type="EC" id="7.-.-.-" evidence="6"/>
<comment type="function">
    <text evidence="6">Part of a membrane-bound complex that couples electron transfer with translocation of ions across the membrane.</text>
</comment>
<dbReference type="Proteomes" id="UP000003340">
    <property type="component" value="Unassembled WGS sequence"/>
</dbReference>
<keyword evidence="5 6" id="KW-0249">Electron transport</keyword>
<keyword evidence="6 7" id="KW-1133">Transmembrane helix</keyword>
<dbReference type="EMBL" id="ACEC01000057">
    <property type="protein sequence ID" value="EEG30723.1"/>
    <property type="molecule type" value="Genomic_DNA"/>
</dbReference>
<comment type="caution">
    <text evidence="9">The sequence shown here is derived from an EMBL/GenBank/DDBJ whole genome shotgun (WGS) entry which is preliminary data.</text>
</comment>
<evidence type="ECO:0000256" key="3">
    <source>
        <dbReference type="ARBA" id="ARBA00022630"/>
    </source>
</evidence>
<keyword evidence="2 6" id="KW-0597">Phosphoprotein</keyword>
<comment type="subcellular location">
    <subcellularLocation>
        <location evidence="6">Cell membrane</location>
        <topology evidence="6">Single-pass membrane protein</topology>
    </subcellularLocation>
</comment>
<feature type="transmembrane region" description="Helical" evidence="7">
    <location>
        <begin position="12"/>
        <end position="31"/>
    </location>
</feature>
<reference evidence="9 10" key="2">
    <citation type="submission" date="2009-02" db="EMBL/GenBank/DDBJ databases">
        <title>Draft genome sequence of Clostridium methylpentosum (DSM 5476).</title>
        <authorList>
            <person name="Sudarsanam P."/>
            <person name="Ley R."/>
            <person name="Guruge J."/>
            <person name="Turnbaugh P.J."/>
            <person name="Mahowald M."/>
            <person name="Liep D."/>
            <person name="Gordon J."/>
        </authorList>
    </citation>
    <scope>NUCLEOTIDE SEQUENCE [LARGE SCALE GENOMIC DNA]</scope>
    <source>
        <strain evidence="9 10">DSM 5476</strain>
    </source>
</reference>
<dbReference type="HOGENOM" id="CLU_077882_2_1_9"/>
<feature type="modified residue" description="FMN phosphoryl threonine" evidence="6">
    <location>
        <position position="151"/>
    </location>
</feature>
<keyword evidence="10" id="KW-1185">Reference proteome</keyword>
<evidence type="ECO:0000256" key="4">
    <source>
        <dbReference type="ARBA" id="ARBA00022643"/>
    </source>
</evidence>
<dbReference type="STRING" id="537013.CLOSTMETH_01650"/>
<dbReference type="HAMAP" id="MF_00479">
    <property type="entry name" value="RsxG_RnfG"/>
    <property type="match status" value="1"/>
</dbReference>
<keyword evidence="6" id="KW-1003">Cell membrane</keyword>
<comment type="subunit">
    <text evidence="6">The complex is composed of six subunits: RnfA, RnfB, RnfC, RnfD, RnfE and RnfG.</text>
</comment>
<dbReference type="PANTHER" id="PTHR36118:SF1">
    <property type="entry name" value="ION-TRANSLOCATING OXIDOREDUCTASE COMPLEX SUBUNIT G"/>
    <property type="match status" value="1"/>
</dbReference>
<name>C0ECS9_9FIRM</name>
<dbReference type="InterPro" id="IPR010209">
    <property type="entry name" value="Ion_transpt_RnfG/RsxG"/>
</dbReference>
<comment type="similarity">
    <text evidence="6">Belongs to the RnfG family.</text>
</comment>
<gene>
    <name evidence="6 9" type="primary">rnfG</name>
    <name evidence="9" type="ORF">CLOSTMETH_01650</name>
</gene>
<accession>C0ECS9</accession>
<dbReference type="GO" id="GO:0022900">
    <property type="term" value="P:electron transport chain"/>
    <property type="evidence" value="ECO:0007669"/>
    <property type="project" value="UniProtKB-UniRule"/>
</dbReference>
<organism evidence="9 10">
    <name type="scientific">[Clostridium] methylpentosum DSM 5476</name>
    <dbReference type="NCBI Taxonomy" id="537013"/>
    <lineage>
        <taxon>Bacteria</taxon>
        <taxon>Bacillati</taxon>
        <taxon>Bacillota</taxon>
        <taxon>Clostridia</taxon>
        <taxon>Eubacteriales</taxon>
        <taxon>Oscillospiraceae</taxon>
        <taxon>Oscillospiraceae incertae sedis</taxon>
    </lineage>
</organism>
<dbReference type="Pfam" id="PF04205">
    <property type="entry name" value="FMN_bind"/>
    <property type="match status" value="1"/>
</dbReference>
<evidence type="ECO:0000313" key="10">
    <source>
        <dbReference type="Proteomes" id="UP000003340"/>
    </source>
</evidence>
<evidence type="ECO:0000256" key="5">
    <source>
        <dbReference type="ARBA" id="ARBA00022982"/>
    </source>
</evidence>
<proteinExistence type="inferred from homology"/>
<evidence type="ECO:0000259" key="8">
    <source>
        <dbReference type="SMART" id="SM00900"/>
    </source>
</evidence>
<reference evidence="9 10" key="1">
    <citation type="submission" date="2009-01" db="EMBL/GenBank/DDBJ databases">
        <authorList>
            <person name="Fulton L."/>
            <person name="Clifton S."/>
            <person name="Fulton B."/>
            <person name="Xu J."/>
            <person name="Minx P."/>
            <person name="Pepin K.H."/>
            <person name="Johnson M."/>
            <person name="Bhonagiri V."/>
            <person name="Nash W.E."/>
            <person name="Mardis E.R."/>
            <person name="Wilson R.K."/>
        </authorList>
    </citation>
    <scope>NUCLEOTIDE SEQUENCE [LARGE SCALE GENOMIC DNA]</scope>
    <source>
        <strain evidence="9 10">DSM 5476</strain>
    </source>
</reference>
<dbReference type="GO" id="GO:0010181">
    <property type="term" value="F:FMN binding"/>
    <property type="evidence" value="ECO:0007669"/>
    <property type="project" value="InterPro"/>
</dbReference>
<protein>
    <recommendedName>
        <fullName evidence="6">Ion-translocating oxidoreductase complex subunit G</fullName>
        <ecNumber evidence="6">7.-.-.-</ecNumber>
    </recommendedName>
    <alternativeName>
        <fullName evidence="6">Rnf electron transport complex subunit G</fullName>
    </alternativeName>
</protein>
<keyword evidence="1 6" id="KW-0813">Transport</keyword>
<dbReference type="InterPro" id="IPR007329">
    <property type="entry name" value="FMN-bd"/>
</dbReference>
<keyword evidence="6 7" id="KW-0472">Membrane</keyword>
<dbReference type="GO" id="GO:0005886">
    <property type="term" value="C:plasma membrane"/>
    <property type="evidence" value="ECO:0007669"/>
    <property type="project" value="UniProtKB-SubCell"/>
</dbReference>
<dbReference type="SMART" id="SM00900">
    <property type="entry name" value="FMN_bind"/>
    <property type="match status" value="1"/>
</dbReference>
<dbReference type="GO" id="GO:0009055">
    <property type="term" value="F:electron transfer activity"/>
    <property type="evidence" value="ECO:0007669"/>
    <property type="project" value="InterPro"/>
</dbReference>
<sequence length="186" mass="18893">MKVSRDIVKPTVTLVIIALLVSAVVTIVYNITKVDEDGMSADAIAAASELLGTEELEPVTSNVFTENVKAAAKTADGQYAVNVTSKGYGGPIELLVGFDADGKIKGVKIIAASETPGIGSNVTEGDFVNQFVGLSGEIELGKNVDGVAGATISSKAVTAGVNEAYQAYETIKAGGNAQAAGEGRNA</sequence>
<keyword evidence="6 7" id="KW-0812">Transmembrane</keyword>
<keyword evidence="6" id="KW-1278">Translocase</keyword>
<comment type="cofactor">
    <cofactor evidence="6">
        <name>FMN</name>
        <dbReference type="ChEBI" id="CHEBI:58210"/>
    </cofactor>
</comment>
<keyword evidence="3 6" id="KW-0285">Flavoprotein</keyword>
<dbReference type="eggNOG" id="COG4659">
    <property type="taxonomic scope" value="Bacteria"/>
</dbReference>
<evidence type="ECO:0000313" key="9">
    <source>
        <dbReference type="EMBL" id="EEG30723.1"/>
    </source>
</evidence>
<dbReference type="AlphaFoldDB" id="C0ECS9"/>
<evidence type="ECO:0000256" key="7">
    <source>
        <dbReference type="SAM" id="Phobius"/>
    </source>
</evidence>
<keyword evidence="4 6" id="KW-0288">FMN</keyword>
<dbReference type="PANTHER" id="PTHR36118">
    <property type="entry name" value="ION-TRANSLOCATING OXIDOREDUCTASE COMPLEX SUBUNIT G"/>
    <property type="match status" value="1"/>
</dbReference>
<evidence type="ECO:0000256" key="1">
    <source>
        <dbReference type="ARBA" id="ARBA00022448"/>
    </source>
</evidence>